<dbReference type="Proteomes" id="UP000281553">
    <property type="component" value="Unassembled WGS sequence"/>
</dbReference>
<evidence type="ECO:0000256" key="1">
    <source>
        <dbReference type="SAM" id="MobiDB-lite"/>
    </source>
</evidence>
<keyword evidence="3" id="KW-1185">Reference proteome</keyword>
<evidence type="ECO:0000313" key="2">
    <source>
        <dbReference type="EMBL" id="VDK46307.1"/>
    </source>
</evidence>
<feature type="region of interest" description="Disordered" evidence="1">
    <location>
        <begin position="1"/>
        <end position="36"/>
    </location>
</feature>
<sequence>MQKEERVADMEERGFASHSVIDGESSCSDAPTSGHI</sequence>
<feature type="compositionally biased region" description="Polar residues" evidence="1">
    <location>
        <begin position="25"/>
        <end position="36"/>
    </location>
</feature>
<gene>
    <name evidence="2" type="ORF">DILT_LOCUS1547</name>
</gene>
<name>A0A3P6QKI6_DIBLA</name>
<accession>A0A3P6QKI6</accession>
<proteinExistence type="predicted"/>
<feature type="compositionally biased region" description="Basic and acidic residues" evidence="1">
    <location>
        <begin position="1"/>
        <end position="15"/>
    </location>
</feature>
<organism evidence="2 3">
    <name type="scientific">Dibothriocephalus latus</name>
    <name type="common">Fish tapeworm</name>
    <name type="synonym">Diphyllobothrium latum</name>
    <dbReference type="NCBI Taxonomy" id="60516"/>
    <lineage>
        <taxon>Eukaryota</taxon>
        <taxon>Metazoa</taxon>
        <taxon>Spiralia</taxon>
        <taxon>Lophotrochozoa</taxon>
        <taxon>Platyhelminthes</taxon>
        <taxon>Cestoda</taxon>
        <taxon>Eucestoda</taxon>
        <taxon>Diphyllobothriidea</taxon>
        <taxon>Diphyllobothriidae</taxon>
        <taxon>Dibothriocephalus</taxon>
    </lineage>
</organism>
<evidence type="ECO:0000313" key="3">
    <source>
        <dbReference type="Proteomes" id="UP000281553"/>
    </source>
</evidence>
<reference evidence="2 3" key="1">
    <citation type="submission" date="2018-11" db="EMBL/GenBank/DDBJ databases">
        <authorList>
            <consortium name="Pathogen Informatics"/>
        </authorList>
    </citation>
    <scope>NUCLEOTIDE SEQUENCE [LARGE SCALE GENOMIC DNA]</scope>
</reference>
<protein>
    <submittedName>
        <fullName evidence="2">Uncharacterized protein</fullName>
    </submittedName>
</protein>
<dbReference type="EMBL" id="UYRU01010980">
    <property type="protein sequence ID" value="VDK46307.1"/>
    <property type="molecule type" value="Genomic_DNA"/>
</dbReference>
<dbReference type="AlphaFoldDB" id="A0A3P6QKI6"/>